<evidence type="ECO:0000313" key="2">
    <source>
        <dbReference type="EMBL" id="PAV19808.1"/>
    </source>
</evidence>
<gene>
    <name evidence="2" type="ORF">PNOK_0474200</name>
</gene>
<accession>A0A286UJS0</accession>
<keyword evidence="3" id="KW-1185">Reference proteome</keyword>
<evidence type="ECO:0000256" key="1">
    <source>
        <dbReference type="SAM" id="Phobius"/>
    </source>
</evidence>
<comment type="caution">
    <text evidence="2">The sequence shown here is derived from an EMBL/GenBank/DDBJ whole genome shotgun (WGS) entry which is preliminary data.</text>
</comment>
<dbReference type="AlphaFoldDB" id="A0A286UJS0"/>
<reference evidence="2 3" key="1">
    <citation type="journal article" date="2017" name="Mol. Ecol.">
        <title>Comparative and population genomic landscape of Phellinus noxius: A hypervariable fungus causing root rot in trees.</title>
        <authorList>
            <person name="Chung C.L."/>
            <person name="Lee T.J."/>
            <person name="Akiba M."/>
            <person name="Lee H.H."/>
            <person name="Kuo T.H."/>
            <person name="Liu D."/>
            <person name="Ke H.M."/>
            <person name="Yokoi T."/>
            <person name="Roa M.B."/>
            <person name="Lu M.J."/>
            <person name="Chang Y.Y."/>
            <person name="Ann P.J."/>
            <person name="Tsai J.N."/>
            <person name="Chen C.Y."/>
            <person name="Tzean S.S."/>
            <person name="Ota Y."/>
            <person name="Hattori T."/>
            <person name="Sahashi N."/>
            <person name="Liou R.F."/>
            <person name="Kikuchi T."/>
            <person name="Tsai I.J."/>
        </authorList>
    </citation>
    <scope>NUCLEOTIDE SEQUENCE [LARGE SCALE GENOMIC DNA]</scope>
    <source>
        <strain evidence="2 3">FFPRI411160</strain>
    </source>
</reference>
<organism evidence="2 3">
    <name type="scientific">Pyrrhoderma noxium</name>
    <dbReference type="NCBI Taxonomy" id="2282107"/>
    <lineage>
        <taxon>Eukaryota</taxon>
        <taxon>Fungi</taxon>
        <taxon>Dikarya</taxon>
        <taxon>Basidiomycota</taxon>
        <taxon>Agaricomycotina</taxon>
        <taxon>Agaricomycetes</taxon>
        <taxon>Hymenochaetales</taxon>
        <taxon>Hymenochaetaceae</taxon>
        <taxon>Pyrrhoderma</taxon>
    </lineage>
</organism>
<keyword evidence="1" id="KW-1133">Transmembrane helix</keyword>
<name>A0A286UJS0_9AGAM</name>
<dbReference type="Proteomes" id="UP000217199">
    <property type="component" value="Unassembled WGS sequence"/>
</dbReference>
<keyword evidence="1" id="KW-0472">Membrane</keyword>
<evidence type="ECO:0000313" key="3">
    <source>
        <dbReference type="Proteomes" id="UP000217199"/>
    </source>
</evidence>
<proteinExistence type="predicted"/>
<dbReference type="InParanoid" id="A0A286UJS0"/>
<feature type="transmembrane region" description="Helical" evidence="1">
    <location>
        <begin position="27"/>
        <end position="47"/>
    </location>
</feature>
<dbReference type="EMBL" id="NBII01000004">
    <property type="protein sequence ID" value="PAV19808.1"/>
    <property type="molecule type" value="Genomic_DNA"/>
</dbReference>
<sequence>MISSSLLSLTIYHQGDFAFTLTNLHNVIKFATSGMCPLVIPLFFLIGELLSPSKGDVKIWYFPWHCMTPLFVPFRLSFSVLLGIRRMKRHLYISSDLSGYILLLCGVWKWSNRIRRGKTLALYSDSSADWLIGVIKGSNTDRMDHMAGSKKFEIAYCGTLFELVFQFFSKSPVFSRFLFFGTVLIKQHGSHVTRFLSSSSAWKVYWTIEDHSTLPLVKQLKLIISLSCFDHLEHELPQK</sequence>
<keyword evidence="1" id="KW-0812">Transmembrane</keyword>
<protein>
    <submittedName>
        <fullName evidence="2">Uncharacterized protein</fullName>
    </submittedName>
</protein>
<feature type="transmembrane region" description="Helical" evidence="1">
    <location>
        <begin position="59"/>
        <end position="84"/>
    </location>
</feature>